<feature type="domain" description="DUF5714" evidence="1">
    <location>
        <begin position="9"/>
        <end position="185"/>
    </location>
</feature>
<keyword evidence="3" id="KW-1185">Reference proteome</keyword>
<dbReference type="InParanoid" id="A0A414NEN3"/>
<dbReference type="AlphaFoldDB" id="A0A414NEN3"/>
<evidence type="ECO:0000313" key="3">
    <source>
        <dbReference type="Proteomes" id="UP000283983"/>
    </source>
</evidence>
<dbReference type="Proteomes" id="UP000283983">
    <property type="component" value="Unassembled WGS sequence"/>
</dbReference>
<evidence type="ECO:0000313" key="2">
    <source>
        <dbReference type="EMBL" id="RHF37345.1"/>
    </source>
</evidence>
<dbReference type="Pfam" id="PF18978">
    <property type="entry name" value="DUF5714"/>
    <property type="match status" value="1"/>
</dbReference>
<dbReference type="RefSeq" id="WP_118104494.1">
    <property type="nucleotide sequence ID" value="NZ_CABJEU010000002.1"/>
</dbReference>
<proteinExistence type="predicted"/>
<evidence type="ECO:0000259" key="1">
    <source>
        <dbReference type="Pfam" id="PF18978"/>
    </source>
</evidence>
<gene>
    <name evidence="2" type="ORF">DW682_06995</name>
</gene>
<accession>A0A414NEN3</accession>
<sequence length="192" mass="20159">MGSDGTAWIHETCLAWRGEDPAALLEELMSDERCAAFGPVHHFLVGAALMTCAWPSVHHDGAGLSEALAELDSRAACVPGAACAKWGVCGAAASCGMAFAVLAGNAPLRSKGWSEGQLMVSEILGAIARAGSPRCCKRDSRIAVRAAVPWFNEYFGTSLRLGELDPTCAVADRNKVCLGCECPYYPQAQAQA</sequence>
<name>A0A414NEN3_9ACTN</name>
<reference evidence="2 3" key="1">
    <citation type="submission" date="2018-08" db="EMBL/GenBank/DDBJ databases">
        <title>A genome reference for cultivated species of the human gut microbiota.</title>
        <authorList>
            <person name="Zou Y."/>
            <person name="Xue W."/>
            <person name="Luo G."/>
        </authorList>
    </citation>
    <scope>NUCLEOTIDE SEQUENCE [LARGE SCALE GENOMIC DNA]</scope>
    <source>
        <strain evidence="2 3">AM25-33</strain>
    </source>
</reference>
<dbReference type="EMBL" id="QSLJ01000002">
    <property type="protein sequence ID" value="RHF37345.1"/>
    <property type="molecule type" value="Genomic_DNA"/>
</dbReference>
<comment type="caution">
    <text evidence="2">The sequence shown here is derived from an EMBL/GenBank/DDBJ whole genome shotgun (WGS) entry which is preliminary data.</text>
</comment>
<organism evidence="2 3">
    <name type="scientific">Collinsella intestinalis</name>
    <dbReference type="NCBI Taxonomy" id="147207"/>
    <lineage>
        <taxon>Bacteria</taxon>
        <taxon>Bacillati</taxon>
        <taxon>Actinomycetota</taxon>
        <taxon>Coriobacteriia</taxon>
        <taxon>Coriobacteriales</taxon>
        <taxon>Coriobacteriaceae</taxon>
        <taxon>Collinsella</taxon>
    </lineage>
</organism>
<dbReference type="InterPro" id="IPR043768">
    <property type="entry name" value="DUF5714"/>
</dbReference>
<protein>
    <recommendedName>
        <fullName evidence="1">DUF5714 domain-containing protein</fullName>
    </recommendedName>
</protein>